<feature type="domain" description="SH3" evidence="8">
    <location>
        <begin position="629"/>
        <end position="692"/>
    </location>
</feature>
<dbReference type="InterPro" id="IPR015915">
    <property type="entry name" value="Kelch-typ_b-propeller"/>
</dbReference>
<evidence type="ECO:0000256" key="1">
    <source>
        <dbReference type="ARBA" id="ARBA00022441"/>
    </source>
</evidence>
<dbReference type="InParanoid" id="A0A0L0HMC1"/>
<dbReference type="RefSeq" id="XP_016610291.1">
    <property type="nucleotide sequence ID" value="XM_016751016.1"/>
</dbReference>
<keyword evidence="1" id="KW-0880">Kelch repeat</keyword>
<dbReference type="InterPro" id="IPR036028">
    <property type="entry name" value="SH3-like_dom_sf"/>
</dbReference>
<evidence type="ECO:0000259" key="8">
    <source>
        <dbReference type="PROSITE" id="PS50002"/>
    </source>
</evidence>
<dbReference type="Gene3D" id="2.30.30.40">
    <property type="entry name" value="SH3 Domains"/>
    <property type="match status" value="1"/>
</dbReference>
<dbReference type="SUPFAM" id="SSF117281">
    <property type="entry name" value="Kelch motif"/>
    <property type="match status" value="1"/>
</dbReference>
<evidence type="ECO:0000256" key="6">
    <source>
        <dbReference type="SAM" id="Phobius"/>
    </source>
</evidence>
<evidence type="ECO:0000256" key="7">
    <source>
        <dbReference type="SAM" id="SignalP"/>
    </source>
</evidence>
<dbReference type="Proteomes" id="UP000053201">
    <property type="component" value="Unassembled WGS sequence"/>
</dbReference>
<feature type="compositionally biased region" description="Pro residues" evidence="5">
    <location>
        <begin position="449"/>
        <end position="458"/>
    </location>
</feature>
<evidence type="ECO:0000313" key="10">
    <source>
        <dbReference type="Proteomes" id="UP000053201"/>
    </source>
</evidence>
<feature type="compositionally biased region" description="Polar residues" evidence="5">
    <location>
        <begin position="538"/>
        <end position="554"/>
    </location>
</feature>
<keyword evidence="6" id="KW-0472">Membrane</keyword>
<dbReference type="OrthoDB" id="5595608at2759"/>
<dbReference type="PANTHER" id="PTHR46093:SF18">
    <property type="entry name" value="FIBRONECTIN TYPE-III DOMAIN-CONTAINING PROTEIN"/>
    <property type="match status" value="1"/>
</dbReference>
<protein>
    <recommendedName>
        <fullName evidence="8">SH3 domain-containing protein</fullName>
    </recommendedName>
</protein>
<dbReference type="Pfam" id="PF24681">
    <property type="entry name" value="Kelch_KLHDC2_KLHL20_DRC7"/>
    <property type="match status" value="1"/>
</dbReference>
<dbReference type="STRING" id="645134.A0A0L0HMC1"/>
<evidence type="ECO:0000256" key="2">
    <source>
        <dbReference type="ARBA" id="ARBA00022443"/>
    </source>
</evidence>
<keyword evidence="3" id="KW-0677">Repeat</keyword>
<feature type="chain" id="PRO_5005540143" description="SH3 domain-containing protein" evidence="7">
    <location>
        <begin position="32"/>
        <end position="692"/>
    </location>
</feature>
<evidence type="ECO:0000256" key="3">
    <source>
        <dbReference type="ARBA" id="ARBA00022737"/>
    </source>
</evidence>
<dbReference type="EMBL" id="KQ257453">
    <property type="protein sequence ID" value="KND02252.1"/>
    <property type="molecule type" value="Genomic_DNA"/>
</dbReference>
<feature type="region of interest" description="Disordered" evidence="5">
    <location>
        <begin position="512"/>
        <end position="558"/>
    </location>
</feature>
<dbReference type="InterPro" id="IPR001452">
    <property type="entry name" value="SH3_domain"/>
</dbReference>
<feature type="signal peptide" evidence="7">
    <location>
        <begin position="1"/>
        <end position="31"/>
    </location>
</feature>
<reference evidence="9 10" key="1">
    <citation type="submission" date="2009-08" db="EMBL/GenBank/DDBJ databases">
        <title>The Genome Sequence of Spizellomyces punctatus strain DAOM BR117.</title>
        <authorList>
            <consortium name="The Broad Institute Genome Sequencing Platform"/>
            <person name="Russ C."/>
            <person name="Cuomo C."/>
            <person name="Shea T."/>
            <person name="Young S.K."/>
            <person name="Zeng Q."/>
            <person name="Koehrsen M."/>
            <person name="Haas B."/>
            <person name="Borodovsky M."/>
            <person name="Guigo R."/>
            <person name="Alvarado L."/>
            <person name="Berlin A."/>
            <person name="Bochicchio J."/>
            <person name="Borenstein D."/>
            <person name="Chapman S."/>
            <person name="Chen Z."/>
            <person name="Engels R."/>
            <person name="Freedman E."/>
            <person name="Gellesch M."/>
            <person name="Goldberg J."/>
            <person name="Griggs A."/>
            <person name="Gujja S."/>
            <person name="Heiman D."/>
            <person name="Hepburn T."/>
            <person name="Howarth C."/>
            <person name="Jen D."/>
            <person name="Larson L."/>
            <person name="Lewis B."/>
            <person name="Mehta T."/>
            <person name="Park D."/>
            <person name="Pearson M."/>
            <person name="Roberts A."/>
            <person name="Saif S."/>
            <person name="Shenoy N."/>
            <person name="Sisk P."/>
            <person name="Stolte C."/>
            <person name="Sykes S."/>
            <person name="Thomson T."/>
            <person name="Walk T."/>
            <person name="White J."/>
            <person name="Yandava C."/>
            <person name="Burger G."/>
            <person name="Gray M.W."/>
            <person name="Holland P.W.H."/>
            <person name="King N."/>
            <person name="Lang F.B.F."/>
            <person name="Roger A.J."/>
            <person name="Ruiz-Trillo I."/>
            <person name="Lander E."/>
            <person name="Nusbaum C."/>
        </authorList>
    </citation>
    <scope>NUCLEOTIDE SEQUENCE [LARGE SCALE GENOMIC DNA]</scope>
    <source>
        <strain evidence="9 10">DAOM BR117</strain>
    </source>
</reference>
<proteinExistence type="predicted"/>
<evidence type="ECO:0000313" key="9">
    <source>
        <dbReference type="EMBL" id="KND02252.1"/>
    </source>
</evidence>
<keyword evidence="6" id="KW-0812">Transmembrane</keyword>
<dbReference type="AlphaFoldDB" id="A0A0L0HMC1"/>
<dbReference type="PROSITE" id="PS50002">
    <property type="entry name" value="SH3"/>
    <property type="match status" value="1"/>
</dbReference>
<feature type="region of interest" description="Disordered" evidence="5">
    <location>
        <begin position="440"/>
        <end position="469"/>
    </location>
</feature>
<sequence length="692" mass="73810">MVHGRRTRGWTAAALAVAVSFLATSPPNVDALEVGLPRGSFMMAHGPGSIKIWGGSKTSSFNQTLLPYNRQLAETDVTVYYTDSKFNVSTRPITPYMAASMSMTCTDYQDKRACIAGMSMLQDATDGTVLTMLNPNNFADQNVTAIGAMTPRWSMCGGLLGDKWYLFGGRGAATNTTYFDDFFVINLATKTLESTVTAPAVKRGSACMAPADSTSLVLYGGGGADGVYDDTWIYNANTNQWRNITTDAKAKGRYPEARFAAECVFINGNLYMFGGAKIFNQATNEIWRFDVPSLSWQLVFPPLNGGSSTSIVNQASPRYYPAVLGIGDLLVVFGGRDLEGDARASDDPNMYFFDVKQSKWVDDATAFAALKGSANQNNGGGGGGGGDGGSSKTPIIAGVAGGAVALLLAIGGFVMYKRRRPAASKPVNLEYAVVQANKPNDVVQGSGQPPRPPSPSVPPASQLGASARPLSQETIVVPPLVPGQTSPAAAQDYYMTSTPAQLYGSAAALRPENYQTPSPLPANEPYQPGPAQYDRPHSTAQLASHQSYQPTPGSYEQARLPHSEHYERPVSPYGDLSQRRASLDRVMTQSSPPPYSFPMTDALHTAVVRDVTLPVGPAKGDKIVPVDESEGLLHIGKIGFQPRAGGNSDEIAISPGDILYVKELFRDGWALGWNSTKGTSGFFPYNCVEKSG</sequence>
<name>A0A0L0HMC1_SPIPD</name>
<accession>A0A0L0HMC1</accession>
<keyword evidence="6" id="KW-1133">Transmembrane helix</keyword>
<dbReference type="VEuPathDB" id="FungiDB:SPPG_02732"/>
<dbReference type="SUPFAM" id="SSF50044">
    <property type="entry name" value="SH3-domain"/>
    <property type="match status" value="1"/>
</dbReference>
<dbReference type="PANTHER" id="PTHR46093">
    <property type="entry name" value="ACYL-COA-BINDING DOMAIN-CONTAINING PROTEIN 5"/>
    <property type="match status" value="1"/>
</dbReference>
<dbReference type="Gene3D" id="2.120.10.80">
    <property type="entry name" value="Kelch-type beta propeller"/>
    <property type="match status" value="1"/>
</dbReference>
<feature type="transmembrane region" description="Helical" evidence="6">
    <location>
        <begin position="395"/>
        <end position="416"/>
    </location>
</feature>
<keyword evidence="7" id="KW-0732">Signal</keyword>
<keyword evidence="2 4" id="KW-0728">SH3 domain</keyword>
<organism evidence="9 10">
    <name type="scientific">Spizellomyces punctatus (strain DAOM BR117)</name>
    <dbReference type="NCBI Taxonomy" id="645134"/>
    <lineage>
        <taxon>Eukaryota</taxon>
        <taxon>Fungi</taxon>
        <taxon>Fungi incertae sedis</taxon>
        <taxon>Chytridiomycota</taxon>
        <taxon>Chytridiomycota incertae sedis</taxon>
        <taxon>Chytridiomycetes</taxon>
        <taxon>Spizellomycetales</taxon>
        <taxon>Spizellomycetaceae</taxon>
        <taxon>Spizellomyces</taxon>
    </lineage>
</organism>
<keyword evidence="10" id="KW-1185">Reference proteome</keyword>
<dbReference type="GeneID" id="27686298"/>
<gene>
    <name evidence="9" type="ORF">SPPG_02732</name>
</gene>
<dbReference type="CDD" id="cd12087">
    <property type="entry name" value="TM_EGFR-like"/>
    <property type="match status" value="1"/>
</dbReference>
<evidence type="ECO:0000256" key="4">
    <source>
        <dbReference type="PROSITE-ProRule" id="PRU00192"/>
    </source>
</evidence>
<evidence type="ECO:0000256" key="5">
    <source>
        <dbReference type="SAM" id="MobiDB-lite"/>
    </source>
</evidence>